<name>A0A4Z0GDW8_9ACTN</name>
<evidence type="ECO:0000313" key="3">
    <source>
        <dbReference type="EMBL" id="TGA93136.1"/>
    </source>
</evidence>
<evidence type="ECO:0000313" key="4">
    <source>
        <dbReference type="Proteomes" id="UP000297948"/>
    </source>
</evidence>
<dbReference type="AlphaFoldDB" id="A0A4Z0GDW8"/>
<sequence>MTQDYLVGIGPLVAGIAIVAILIVAVWAGIRAKAKELPPSQKRQPRAGAWETEQEHMRGEVSAPDHGPGYQDSRPTHQDAHRRRPMEVPQDGVRRMPYEFENYGYKETEEDADPPKWTPGQSGSWGSG</sequence>
<dbReference type="Pfam" id="PF20087">
    <property type="entry name" value="DUF6479"/>
    <property type="match status" value="1"/>
</dbReference>
<evidence type="ECO:0000256" key="1">
    <source>
        <dbReference type="SAM" id="MobiDB-lite"/>
    </source>
</evidence>
<accession>A0A4Z0GDW8</accession>
<feature type="region of interest" description="Disordered" evidence="1">
    <location>
        <begin position="35"/>
        <end position="128"/>
    </location>
</feature>
<protein>
    <submittedName>
        <fullName evidence="3">Uncharacterized protein</fullName>
    </submittedName>
</protein>
<organism evidence="3 4">
    <name type="scientific">Streptomyces palmae</name>
    <dbReference type="NCBI Taxonomy" id="1701085"/>
    <lineage>
        <taxon>Bacteria</taxon>
        <taxon>Bacillati</taxon>
        <taxon>Actinomycetota</taxon>
        <taxon>Actinomycetes</taxon>
        <taxon>Kitasatosporales</taxon>
        <taxon>Streptomycetaceae</taxon>
        <taxon>Streptomyces</taxon>
    </lineage>
</organism>
<keyword evidence="2" id="KW-0812">Transmembrane</keyword>
<keyword evidence="4" id="KW-1185">Reference proteome</keyword>
<evidence type="ECO:0000256" key="2">
    <source>
        <dbReference type="SAM" id="Phobius"/>
    </source>
</evidence>
<comment type="caution">
    <text evidence="3">The sequence shown here is derived from an EMBL/GenBank/DDBJ whole genome shotgun (WGS) entry which is preliminary data.</text>
</comment>
<proteinExistence type="predicted"/>
<keyword evidence="2" id="KW-1133">Transmembrane helix</keyword>
<gene>
    <name evidence="3" type="ORF">E4099_26925</name>
</gene>
<reference evidence="3 4" key="1">
    <citation type="submission" date="2019-03" db="EMBL/GenBank/DDBJ databases">
        <authorList>
            <person name="Gonzalez-Pimentel J.L."/>
        </authorList>
    </citation>
    <scope>NUCLEOTIDE SEQUENCE [LARGE SCALE GENOMIC DNA]</scope>
    <source>
        <strain evidence="3 4">JCM 31289</strain>
    </source>
</reference>
<dbReference type="OrthoDB" id="4330154at2"/>
<dbReference type="EMBL" id="SRID01000371">
    <property type="protein sequence ID" value="TGA93136.1"/>
    <property type="molecule type" value="Genomic_DNA"/>
</dbReference>
<dbReference type="InterPro" id="IPR045513">
    <property type="entry name" value="DUF6479"/>
</dbReference>
<keyword evidence="2" id="KW-0472">Membrane</keyword>
<feature type="transmembrane region" description="Helical" evidence="2">
    <location>
        <begin position="6"/>
        <end position="30"/>
    </location>
</feature>
<dbReference type="Proteomes" id="UP000297948">
    <property type="component" value="Unassembled WGS sequence"/>
</dbReference>